<reference evidence="1 2" key="1">
    <citation type="journal article" date="2011" name="J. Bacteriol.">
        <title>Genome sequence of Chthoniobacter flavus Ellin428, an aerobic heterotrophic soil bacterium.</title>
        <authorList>
            <person name="Kant R."/>
            <person name="van Passel M.W."/>
            <person name="Palva A."/>
            <person name="Lucas S."/>
            <person name="Lapidus A."/>
            <person name="Glavina Del Rio T."/>
            <person name="Dalin E."/>
            <person name="Tice H."/>
            <person name="Bruce D."/>
            <person name="Goodwin L."/>
            <person name="Pitluck S."/>
            <person name="Larimer F.W."/>
            <person name="Land M.L."/>
            <person name="Hauser L."/>
            <person name="Sangwan P."/>
            <person name="de Vos W.M."/>
            <person name="Janssen P.H."/>
            <person name="Smidt H."/>
        </authorList>
    </citation>
    <scope>NUCLEOTIDE SEQUENCE [LARGE SCALE GENOMIC DNA]</scope>
    <source>
        <strain evidence="1 2">Ellin428</strain>
    </source>
</reference>
<gene>
    <name evidence="1" type="ORF">CfE428DRAFT_3205</name>
</gene>
<dbReference type="InParanoid" id="B4D2R7"/>
<proteinExistence type="predicted"/>
<protein>
    <submittedName>
        <fullName evidence="1">Putative large multi-functional protein</fullName>
    </submittedName>
</protein>
<dbReference type="AlphaFoldDB" id="B4D2R7"/>
<dbReference type="EMBL" id="ABVL01000009">
    <property type="protein sequence ID" value="EDY19028.1"/>
    <property type="molecule type" value="Genomic_DNA"/>
</dbReference>
<evidence type="ECO:0000313" key="2">
    <source>
        <dbReference type="Proteomes" id="UP000005824"/>
    </source>
</evidence>
<dbReference type="eggNOG" id="COG2133">
    <property type="taxonomic scope" value="Bacteria"/>
</dbReference>
<dbReference type="Proteomes" id="UP000005824">
    <property type="component" value="Unassembled WGS sequence"/>
</dbReference>
<dbReference type="STRING" id="497964.CfE428DRAFT_3205"/>
<organism evidence="1 2">
    <name type="scientific">Chthoniobacter flavus Ellin428</name>
    <dbReference type="NCBI Taxonomy" id="497964"/>
    <lineage>
        <taxon>Bacteria</taxon>
        <taxon>Pseudomonadati</taxon>
        <taxon>Verrucomicrobiota</taxon>
        <taxon>Spartobacteria</taxon>
        <taxon>Chthoniobacterales</taxon>
        <taxon>Chthoniobacteraceae</taxon>
        <taxon>Chthoniobacter</taxon>
    </lineage>
</organism>
<dbReference type="RefSeq" id="WP_006980530.1">
    <property type="nucleotide sequence ID" value="NZ_ABVL01000009.1"/>
</dbReference>
<evidence type="ECO:0000313" key="1">
    <source>
        <dbReference type="EMBL" id="EDY19028.1"/>
    </source>
</evidence>
<comment type="caution">
    <text evidence="1">The sequence shown here is derived from an EMBL/GenBank/DDBJ whole genome shotgun (WGS) entry which is preliminary data.</text>
</comment>
<accession>B4D2R7</accession>
<sequence>MNAITSATVSSDRLRVHLKVEGRRELYVHELHCNGVRSAGGAQLDHADAYYTLNHIPKL</sequence>
<keyword evidence="2" id="KW-1185">Reference proteome</keyword>
<name>B4D2R7_9BACT</name>